<feature type="signal peptide" evidence="5">
    <location>
        <begin position="1"/>
        <end position="16"/>
    </location>
</feature>
<dbReference type="InterPro" id="IPR051395">
    <property type="entry name" value="Cytochrome_c_Peroxidase/MauG"/>
</dbReference>
<gene>
    <name evidence="7" type="ORF">HBF25_03830</name>
</gene>
<dbReference type="Pfam" id="PF06537">
    <property type="entry name" value="DHOR"/>
    <property type="match status" value="2"/>
</dbReference>
<evidence type="ECO:0000256" key="2">
    <source>
        <dbReference type="ARBA" id="ARBA00022723"/>
    </source>
</evidence>
<protein>
    <submittedName>
        <fullName evidence="7">Thiol oxidoreductase</fullName>
    </submittedName>
</protein>
<sequence>MTASALALLIGTTLLAAYGGESRADNAMSASPSTPLPLLATSPFPYPHDGTGMVPLWPAWQPPIETTQFTLPDGTLVTRFGLVGRNRHARERGETWNEIGYGPNDTVDAAGNPVDKGPGHYLDFVKNYFKNRTWGVEIIDNSHVAGVINPTLRINNYFQEAQRAGGRSFFHRFDSQGVTGFGWMSPGKLVNPKLYGVDSANCPVVPMPPNGALLHPDTVLNDGCSATVDSFPSHSALSYDTNGVLIPSKSVPGATRFYDYAITNGVTGTFVPGTNVPSRPLKPGDSVEFTQAFFSTPEAMQAVGDNGAFHYYTTEVTYVVGVGLRPWYGVQPRLNNAPLPDETLQGGTGSVSYDYSDGSTFIFQQQQNNIGMQDMQRFVEGRRLVHSNMTTGDHNEPGNDRNTAVVGLQGPVFNQSSCFACHVNNGRSPAPATLNQRLDQMAIRAGAIDAQGQQLPDPNYGVTVQMNGYDAKGKLVDLGHSVRVAGFDAHTVYLGDGTPVELRKPRLSFSGTTPQIVSLRAAQPIIGMGLLEAIPEADILARVRTTPDDDGVVGQANYVFDPDTDAVRLGRFGWKAGKFSLRHQAASALLEDMSVTTSMFPSRDCLSGPATCKTAPADKGLTDADLLSISRYLALVAVPAQRSLESGFPKGVSPLGYLDVDPAKVAAGANVFNTLHCASCHTAKMKTGSGHEFQEVREQTIRPYTDLLLHDMGPDLADNYAEGLAAGKMWRTQPLWGIGYTERVMGTGGSVGYLHDGRARTLTEAVMWHGGEAERSRQRFAALSATDRQALLAFLQSL</sequence>
<dbReference type="EMBL" id="JAARLZ010000002">
    <property type="protein sequence ID" value="NII05518.1"/>
    <property type="molecule type" value="Genomic_DNA"/>
</dbReference>
<evidence type="ECO:0000256" key="1">
    <source>
        <dbReference type="ARBA" id="ARBA00022617"/>
    </source>
</evidence>
<dbReference type="GO" id="GO:0004130">
    <property type="term" value="F:cytochrome-c peroxidase activity"/>
    <property type="evidence" value="ECO:0007669"/>
    <property type="project" value="TreeGrafter"/>
</dbReference>
<evidence type="ECO:0000313" key="8">
    <source>
        <dbReference type="Proteomes" id="UP000490980"/>
    </source>
</evidence>
<name>A0A7X5U7W1_9GAMM</name>
<keyword evidence="5" id="KW-0732">Signal</keyword>
<dbReference type="InterPro" id="IPR010538">
    <property type="entry name" value="DHOR"/>
</dbReference>
<comment type="caution">
    <text evidence="7">The sequence shown here is derived from an EMBL/GenBank/DDBJ whole genome shotgun (WGS) entry which is preliminary data.</text>
</comment>
<dbReference type="PROSITE" id="PS51007">
    <property type="entry name" value="CYTC"/>
    <property type="match status" value="1"/>
</dbReference>
<keyword evidence="2 4" id="KW-0479">Metal-binding</keyword>
<keyword evidence="3 4" id="KW-0408">Iron</keyword>
<evidence type="ECO:0000256" key="5">
    <source>
        <dbReference type="SAM" id="SignalP"/>
    </source>
</evidence>
<dbReference type="GO" id="GO:0020037">
    <property type="term" value="F:heme binding"/>
    <property type="evidence" value="ECO:0007669"/>
    <property type="project" value="InterPro"/>
</dbReference>
<dbReference type="SUPFAM" id="SSF46626">
    <property type="entry name" value="Cytochrome c"/>
    <property type="match status" value="1"/>
</dbReference>
<evidence type="ECO:0000259" key="6">
    <source>
        <dbReference type="PROSITE" id="PS51007"/>
    </source>
</evidence>
<reference evidence="7 8" key="1">
    <citation type="submission" date="2020-03" db="EMBL/GenBank/DDBJ databases">
        <authorList>
            <person name="Lai Q."/>
        </authorList>
    </citation>
    <scope>NUCLEOTIDE SEQUENCE [LARGE SCALE GENOMIC DNA]</scope>
    <source>
        <strain evidence="7 8">CCUG 25036</strain>
    </source>
</reference>
<dbReference type="Proteomes" id="UP000490980">
    <property type="component" value="Unassembled WGS sequence"/>
</dbReference>
<dbReference type="InterPro" id="IPR009056">
    <property type="entry name" value="Cyt_c-like_dom"/>
</dbReference>
<evidence type="ECO:0000256" key="4">
    <source>
        <dbReference type="PROSITE-ProRule" id="PRU00433"/>
    </source>
</evidence>
<evidence type="ECO:0000256" key="3">
    <source>
        <dbReference type="ARBA" id="ARBA00023004"/>
    </source>
</evidence>
<feature type="domain" description="Cytochrome c" evidence="6">
    <location>
        <begin position="663"/>
        <end position="798"/>
    </location>
</feature>
<dbReference type="AlphaFoldDB" id="A0A7X5U7W1"/>
<keyword evidence="1 4" id="KW-0349">Heme</keyword>
<organism evidence="7 8">
    <name type="scientific">Luteibacter anthropi</name>
    <dbReference type="NCBI Taxonomy" id="564369"/>
    <lineage>
        <taxon>Bacteria</taxon>
        <taxon>Pseudomonadati</taxon>
        <taxon>Pseudomonadota</taxon>
        <taxon>Gammaproteobacteria</taxon>
        <taxon>Lysobacterales</taxon>
        <taxon>Rhodanobacteraceae</taxon>
        <taxon>Luteibacter</taxon>
    </lineage>
</organism>
<dbReference type="InterPro" id="IPR036909">
    <property type="entry name" value="Cyt_c-like_dom_sf"/>
</dbReference>
<dbReference type="Gene3D" id="1.10.760.10">
    <property type="entry name" value="Cytochrome c-like domain"/>
    <property type="match status" value="1"/>
</dbReference>
<feature type="chain" id="PRO_5030888639" evidence="5">
    <location>
        <begin position="17"/>
        <end position="798"/>
    </location>
</feature>
<dbReference type="PANTHER" id="PTHR30600:SF4">
    <property type="entry name" value="CYTOCHROME C DOMAIN-CONTAINING PROTEIN"/>
    <property type="match status" value="1"/>
</dbReference>
<keyword evidence="8" id="KW-1185">Reference proteome</keyword>
<accession>A0A7X5U7W1</accession>
<dbReference type="RefSeq" id="WP_166946619.1">
    <property type="nucleotide sequence ID" value="NZ_JAARLZ010000002.1"/>
</dbReference>
<dbReference type="PANTHER" id="PTHR30600">
    <property type="entry name" value="CYTOCHROME C PEROXIDASE-RELATED"/>
    <property type="match status" value="1"/>
</dbReference>
<dbReference type="GO" id="GO:0009055">
    <property type="term" value="F:electron transfer activity"/>
    <property type="evidence" value="ECO:0007669"/>
    <property type="project" value="InterPro"/>
</dbReference>
<evidence type="ECO:0000313" key="7">
    <source>
        <dbReference type="EMBL" id="NII05518.1"/>
    </source>
</evidence>
<proteinExistence type="predicted"/>
<dbReference type="GO" id="GO:0046872">
    <property type="term" value="F:metal ion binding"/>
    <property type="evidence" value="ECO:0007669"/>
    <property type="project" value="UniProtKB-KW"/>
</dbReference>